<dbReference type="GO" id="GO:0046961">
    <property type="term" value="F:proton-transporting ATPase activity, rotational mechanism"/>
    <property type="evidence" value="ECO:0007669"/>
    <property type="project" value="InterPro"/>
</dbReference>
<evidence type="ECO:0000313" key="6">
    <source>
        <dbReference type="Proteomes" id="UP000196258"/>
    </source>
</evidence>
<evidence type="ECO:0000256" key="1">
    <source>
        <dbReference type="ARBA" id="ARBA00022448"/>
    </source>
</evidence>
<dbReference type="EMBL" id="QSVF01000031">
    <property type="protein sequence ID" value="RGO07424.1"/>
    <property type="molecule type" value="Genomic_DNA"/>
</dbReference>
<evidence type="ECO:0000313" key="4">
    <source>
        <dbReference type="EMBL" id="OUQ06227.1"/>
    </source>
</evidence>
<dbReference type="InterPro" id="IPR002843">
    <property type="entry name" value="ATPase_V0-cplx_csu/dsu"/>
</dbReference>
<name>A0A1Y4EJH2_9FIRM</name>
<comment type="caution">
    <text evidence="4">The sequence shown here is derived from an EMBL/GenBank/DDBJ whole genome shotgun (WGS) entry which is preliminary data.</text>
</comment>
<evidence type="ECO:0000256" key="2">
    <source>
        <dbReference type="ARBA" id="ARBA00023065"/>
    </source>
</evidence>
<evidence type="ECO:0000313" key="5">
    <source>
        <dbReference type="EMBL" id="RGO07424.1"/>
    </source>
</evidence>
<dbReference type="Proteomes" id="UP000196258">
    <property type="component" value="Unassembled WGS sequence"/>
</dbReference>
<dbReference type="Pfam" id="PF01992">
    <property type="entry name" value="vATP-synt_AC39"/>
    <property type="match status" value="1"/>
</dbReference>
<reference evidence="3" key="4">
    <citation type="journal article" date="2021" name="PeerJ">
        <title>Extensive microbial diversity within the chicken gut microbiome revealed by metagenomics and culture.</title>
        <authorList>
            <person name="Gilroy R."/>
            <person name="Ravi A."/>
            <person name="Getino M."/>
            <person name="Pursley I."/>
            <person name="Horton D.L."/>
            <person name="Alikhan N.F."/>
            <person name="Baker D."/>
            <person name="Gharbi K."/>
            <person name="Hall N."/>
            <person name="Watson M."/>
            <person name="Adriaenssens E.M."/>
            <person name="Foster-Nyarko E."/>
            <person name="Jarju S."/>
            <person name="Secka A."/>
            <person name="Antonio M."/>
            <person name="Oren A."/>
            <person name="Chaudhuri R.R."/>
            <person name="La Ragione R."/>
            <person name="Hildebrand F."/>
            <person name="Pallen M.J."/>
        </authorList>
    </citation>
    <scope>NUCLEOTIDE SEQUENCE</scope>
    <source>
        <strain evidence="3">CHK193-16274</strain>
    </source>
</reference>
<evidence type="ECO:0000313" key="7">
    <source>
        <dbReference type="Proteomes" id="UP000261087"/>
    </source>
</evidence>
<dbReference type="InterPro" id="IPR036079">
    <property type="entry name" value="ATPase_csu/dsu_sf"/>
</dbReference>
<dbReference type="InterPro" id="IPR044911">
    <property type="entry name" value="V-type_ATPase_csu/dsu_dom_3"/>
</dbReference>
<dbReference type="EMBL" id="DYWV01000280">
    <property type="protein sequence ID" value="HJF40915.1"/>
    <property type="molecule type" value="Genomic_DNA"/>
</dbReference>
<dbReference type="EMBL" id="NFLB01000002">
    <property type="protein sequence ID" value="OUQ06227.1"/>
    <property type="molecule type" value="Genomic_DNA"/>
</dbReference>
<reference evidence="6" key="1">
    <citation type="submission" date="2017-04" db="EMBL/GenBank/DDBJ databases">
        <title>Function of individual gut microbiota members based on whole genome sequencing of pure cultures obtained from chicken caecum.</title>
        <authorList>
            <person name="Medvecky M."/>
            <person name="Cejkova D."/>
            <person name="Polansky O."/>
            <person name="Karasova D."/>
            <person name="Kubasova T."/>
            <person name="Cizek A."/>
            <person name="Rychlik I."/>
        </authorList>
    </citation>
    <scope>NUCLEOTIDE SEQUENCE [LARGE SCALE GENOMIC DNA]</scope>
    <source>
        <strain evidence="6">An149</strain>
    </source>
</reference>
<dbReference type="Proteomes" id="UP000261087">
    <property type="component" value="Unassembled WGS sequence"/>
</dbReference>
<dbReference type="Proteomes" id="UP000749320">
    <property type="component" value="Unassembled WGS sequence"/>
</dbReference>
<reference evidence="3" key="5">
    <citation type="submission" date="2021-09" db="EMBL/GenBank/DDBJ databases">
        <authorList>
            <person name="Gilroy R."/>
        </authorList>
    </citation>
    <scope>NUCLEOTIDE SEQUENCE</scope>
    <source>
        <strain evidence="3">CHK193-16274</strain>
    </source>
</reference>
<accession>A0A1Y4EJH2</accession>
<proteinExistence type="predicted"/>
<reference evidence="4" key="2">
    <citation type="journal article" date="2018" name="BMC Genomics">
        <title>Whole genome sequencing and function prediction of 133 gut anaerobes isolated from chicken caecum in pure cultures.</title>
        <authorList>
            <person name="Medvecky M."/>
            <person name="Cejkova D."/>
            <person name="Polansky O."/>
            <person name="Karasova D."/>
            <person name="Kubasova T."/>
            <person name="Cizek A."/>
            <person name="Rychlik I."/>
        </authorList>
    </citation>
    <scope>NUCLEOTIDE SEQUENCE</scope>
    <source>
        <strain evidence="4">An149</strain>
    </source>
</reference>
<gene>
    <name evidence="4" type="ORF">B5E91_02855</name>
    <name evidence="5" type="ORF">DXB31_10120</name>
    <name evidence="3" type="ORF">K8V91_08320</name>
</gene>
<sequence length="343" mass="40460">MALSSNALCAKAKAMYGYRLNEESYSDLCRKQTLGEMVTYLKSQTKYSDVLKDVNVRNVRRRQLEAALNKEYFERCARLMKYAPKKNQDFYNQEVIGIEVQLIVDKVVSIKEKDQASFSLEIPDYLASKISFNIYGLVNVDNYKDLVMYLKNTRYYKILSNFDFTAPIDINLLERQLKSLYYDMYVDSIKSNFKGSKQKELMEILSTSIELANITKIYRFKKYFKESNETIRKSLYLEHCRMSKAMLDSLIEARSGEEVLELLSNSKYKLYIGDKDYTYIEYYVEEIKYNIAKRYMRFSSNAPLVYLTYSILQKVEIDNLKHIIEGIRYKRDASSIEEMLIFA</sequence>
<evidence type="ECO:0000313" key="3">
    <source>
        <dbReference type="EMBL" id="HJF40915.1"/>
    </source>
</evidence>
<dbReference type="AlphaFoldDB" id="A0A1Y4EJH2"/>
<keyword evidence="2" id="KW-0406">Ion transport</keyword>
<keyword evidence="1" id="KW-0813">Transport</keyword>
<dbReference type="RefSeq" id="WP_087254838.1">
    <property type="nucleotide sequence ID" value="NZ_CAJFOD010000083.1"/>
</dbReference>
<dbReference type="InterPro" id="IPR050873">
    <property type="entry name" value="V-ATPase_V0D/AC39_subunit"/>
</dbReference>
<reference evidence="5 7" key="3">
    <citation type="submission" date="2018-08" db="EMBL/GenBank/DDBJ databases">
        <title>A genome reference for cultivated species of the human gut microbiota.</title>
        <authorList>
            <person name="Zou Y."/>
            <person name="Xue W."/>
            <person name="Luo G."/>
        </authorList>
    </citation>
    <scope>NUCLEOTIDE SEQUENCE [LARGE SCALE GENOMIC DNA]</scope>
    <source>
        <strain evidence="5 7">OM02-6</strain>
    </source>
</reference>
<dbReference type="PANTHER" id="PTHR38682:SF1">
    <property type="entry name" value="V-TYPE ATP SYNTHASE SUBUNIT C"/>
    <property type="match status" value="1"/>
</dbReference>
<organism evidence="4 6">
    <name type="scientific">Thomasclavelia spiroformis</name>
    <dbReference type="NCBI Taxonomy" id="29348"/>
    <lineage>
        <taxon>Bacteria</taxon>
        <taxon>Bacillati</taxon>
        <taxon>Bacillota</taxon>
        <taxon>Erysipelotrichia</taxon>
        <taxon>Erysipelotrichales</taxon>
        <taxon>Coprobacillaceae</taxon>
        <taxon>Thomasclavelia</taxon>
    </lineage>
</organism>
<dbReference type="Gene3D" id="1.10.132.50">
    <property type="entry name" value="ATP synthase (C/AC39) subunit, domain 3"/>
    <property type="match status" value="3"/>
</dbReference>
<dbReference type="PANTHER" id="PTHR38682">
    <property type="entry name" value="V-TYPE ATP SYNTHASE SUBUNIT C"/>
    <property type="match status" value="1"/>
</dbReference>
<dbReference type="SUPFAM" id="SSF103486">
    <property type="entry name" value="V-type ATP synthase subunit C"/>
    <property type="match status" value="1"/>
</dbReference>
<protein>
    <submittedName>
        <fullName evidence="3">V-type ATPase subunit</fullName>
    </submittedName>
</protein>